<keyword evidence="5 8" id="KW-1133">Transmembrane helix</keyword>
<dbReference type="InterPro" id="IPR006665">
    <property type="entry name" value="OmpA-like"/>
</dbReference>
<feature type="domain" description="OmpA-like" evidence="9">
    <location>
        <begin position="138"/>
        <end position="256"/>
    </location>
</feature>
<comment type="subcellular location">
    <subcellularLocation>
        <location evidence="1">Cell membrane</location>
        <topology evidence="1">Single-pass membrane protein</topology>
    </subcellularLocation>
</comment>
<dbReference type="SUPFAM" id="SSF103088">
    <property type="entry name" value="OmpA-like"/>
    <property type="match status" value="1"/>
</dbReference>
<proteinExistence type="inferred from homology"/>
<evidence type="ECO:0000256" key="1">
    <source>
        <dbReference type="ARBA" id="ARBA00004162"/>
    </source>
</evidence>
<evidence type="ECO:0000259" key="9">
    <source>
        <dbReference type="PROSITE" id="PS51123"/>
    </source>
</evidence>
<dbReference type="InterPro" id="IPR050330">
    <property type="entry name" value="Bact_OuterMem_StrucFunc"/>
</dbReference>
<dbReference type="Gene3D" id="3.30.1330.60">
    <property type="entry name" value="OmpA-like domain"/>
    <property type="match status" value="1"/>
</dbReference>
<evidence type="ECO:0000256" key="8">
    <source>
        <dbReference type="SAM" id="Phobius"/>
    </source>
</evidence>
<reference evidence="10" key="1">
    <citation type="journal article" date="2020" name="mSystems">
        <title>Genome- and Community-Level Interaction Insights into Carbon Utilization and Element Cycling Functions of Hydrothermarchaeota in Hydrothermal Sediment.</title>
        <authorList>
            <person name="Zhou Z."/>
            <person name="Liu Y."/>
            <person name="Xu W."/>
            <person name="Pan J."/>
            <person name="Luo Z.H."/>
            <person name="Li M."/>
        </authorList>
    </citation>
    <scope>NUCLEOTIDE SEQUENCE [LARGE SCALE GENOMIC DNA]</scope>
    <source>
        <strain evidence="10">SpSt-477</strain>
    </source>
</reference>
<gene>
    <name evidence="10" type="ORF">ENS29_09575</name>
</gene>
<dbReference type="PROSITE" id="PS51123">
    <property type="entry name" value="OMPA_2"/>
    <property type="match status" value="1"/>
</dbReference>
<protein>
    <submittedName>
        <fullName evidence="10">Chemotaxis protein</fullName>
    </submittedName>
</protein>
<dbReference type="AlphaFoldDB" id="A0A7C4RR72"/>
<sequence>MEGQPIIVKKVKKVVHGGHHGGSWKVAYADFVTAMMAFFLLMWLVTMVSPEKRAGVSYYFKHFNVFDKSGLSFVQSHMTLKVSPMDNQTFGKVEIDEEGTEIEVQRRKAFEEALKQEIESRLSDVKDQILVNLFENGVRVEIVEKTSSAMFPLGSAVMTENGKRILSVLTRVIQEGNRKIAIEGHTDALAYARTDYSNWELSTERASAARKELERNGFPPHRLMRVTGFADTQPLIVDNPNDPRNRRISILIFDEPKSVRVVSPADIAAPKP</sequence>
<dbReference type="Pfam" id="PF00691">
    <property type="entry name" value="OmpA"/>
    <property type="match status" value="1"/>
</dbReference>
<evidence type="ECO:0000256" key="5">
    <source>
        <dbReference type="ARBA" id="ARBA00022989"/>
    </source>
</evidence>
<dbReference type="InterPro" id="IPR025713">
    <property type="entry name" value="MotB-like_N_dom"/>
</dbReference>
<dbReference type="CDD" id="cd07185">
    <property type="entry name" value="OmpA_C-like"/>
    <property type="match status" value="1"/>
</dbReference>
<keyword evidence="4 8" id="KW-0812">Transmembrane</keyword>
<dbReference type="InterPro" id="IPR036737">
    <property type="entry name" value="OmpA-like_sf"/>
</dbReference>
<comment type="caution">
    <text evidence="10">The sequence shown here is derived from an EMBL/GenBank/DDBJ whole genome shotgun (WGS) entry which is preliminary data.</text>
</comment>
<dbReference type="GO" id="GO:0005886">
    <property type="term" value="C:plasma membrane"/>
    <property type="evidence" value="ECO:0007669"/>
    <property type="project" value="UniProtKB-SubCell"/>
</dbReference>
<feature type="transmembrane region" description="Helical" evidence="8">
    <location>
        <begin position="26"/>
        <end position="45"/>
    </location>
</feature>
<evidence type="ECO:0000256" key="6">
    <source>
        <dbReference type="ARBA" id="ARBA00023136"/>
    </source>
</evidence>
<evidence type="ECO:0000256" key="2">
    <source>
        <dbReference type="ARBA" id="ARBA00008914"/>
    </source>
</evidence>
<name>A0A7C4RR72_9BACT</name>
<evidence type="ECO:0000256" key="3">
    <source>
        <dbReference type="ARBA" id="ARBA00022475"/>
    </source>
</evidence>
<accession>A0A7C4RR72</accession>
<comment type="similarity">
    <text evidence="2">Belongs to the MotB family.</text>
</comment>
<organism evidence="10">
    <name type="scientific">Desulfatirhabdium butyrativorans</name>
    <dbReference type="NCBI Taxonomy" id="340467"/>
    <lineage>
        <taxon>Bacteria</taxon>
        <taxon>Pseudomonadati</taxon>
        <taxon>Thermodesulfobacteriota</taxon>
        <taxon>Desulfobacteria</taxon>
        <taxon>Desulfobacterales</taxon>
        <taxon>Desulfatirhabdiaceae</taxon>
        <taxon>Desulfatirhabdium</taxon>
    </lineage>
</organism>
<dbReference type="EMBL" id="DSUH01000223">
    <property type="protein sequence ID" value="HGU33091.1"/>
    <property type="molecule type" value="Genomic_DNA"/>
</dbReference>
<keyword evidence="6 7" id="KW-0472">Membrane</keyword>
<keyword evidence="3" id="KW-1003">Cell membrane</keyword>
<dbReference type="PANTHER" id="PTHR30329">
    <property type="entry name" value="STATOR ELEMENT OF FLAGELLAR MOTOR COMPLEX"/>
    <property type="match status" value="1"/>
</dbReference>
<evidence type="ECO:0000313" key="10">
    <source>
        <dbReference type="EMBL" id="HGU33091.1"/>
    </source>
</evidence>
<dbReference type="Pfam" id="PF13677">
    <property type="entry name" value="MotB_plug"/>
    <property type="match status" value="1"/>
</dbReference>
<dbReference type="PANTHER" id="PTHR30329:SF21">
    <property type="entry name" value="LIPOPROTEIN YIAD-RELATED"/>
    <property type="match status" value="1"/>
</dbReference>
<evidence type="ECO:0000256" key="7">
    <source>
        <dbReference type="PROSITE-ProRule" id="PRU00473"/>
    </source>
</evidence>
<evidence type="ECO:0000256" key="4">
    <source>
        <dbReference type="ARBA" id="ARBA00022692"/>
    </source>
</evidence>